<keyword evidence="10" id="KW-1185">Reference proteome</keyword>
<feature type="coiled-coil region" evidence="5">
    <location>
        <begin position="147"/>
        <end position="174"/>
    </location>
</feature>
<comment type="caution">
    <text evidence="9">The sequence shown here is derived from an EMBL/GenBank/DDBJ whole genome shotgun (WGS) entry which is preliminary data.</text>
</comment>
<feature type="chain" id="PRO_5043190219" description="NlpC/P60 domain-containing protein" evidence="7">
    <location>
        <begin position="40"/>
        <end position="341"/>
    </location>
</feature>
<keyword evidence="7" id="KW-0732">Signal</keyword>
<keyword evidence="3" id="KW-0378">Hydrolase</keyword>
<dbReference type="PANTHER" id="PTHR47359:SF3">
    <property type="entry name" value="NLP_P60 DOMAIN-CONTAINING PROTEIN-RELATED"/>
    <property type="match status" value="1"/>
</dbReference>
<dbReference type="InterPro" id="IPR051794">
    <property type="entry name" value="PG_Endopeptidase_C40"/>
</dbReference>
<evidence type="ECO:0000259" key="8">
    <source>
        <dbReference type="PROSITE" id="PS51935"/>
    </source>
</evidence>
<dbReference type="AlphaFoldDB" id="A0A420V9X6"/>
<evidence type="ECO:0000256" key="5">
    <source>
        <dbReference type="SAM" id="Coils"/>
    </source>
</evidence>
<proteinExistence type="inferred from homology"/>
<sequence length="341" mass="36483">MASHRRAGKTGLTQSNRITMLPAAAATAAVALSIAPAAAEPQDTPAEVRSAVGRLHVEAERATERYHAAGERYRRLSAEAGRLSDRVARGQERVNRLRGVLGSLAGAQYRAGGVDPAVRLLLSSDPDTYLDRAVTLNRISERQAGELRSLRRAQTELREERARAARRIAAAERSRKAVSRHKRTVEARLARAQRLLDSLGPEQRADHRRAARDGGRTEFPGGGTAASGRAAAAVAAARAAVGRPYVWGATGPGSFDCSGLTYWSYQQAGVTLPRTSQAQRSAGRRVPLSEARPGDLVTYRTDASHVGMYVGNGQIVHAPHPGAAVRYDPVGLMPNATVTRV</sequence>
<feature type="domain" description="NlpC/P60" evidence="8">
    <location>
        <begin position="227"/>
        <end position="341"/>
    </location>
</feature>
<dbReference type="GO" id="GO:0006508">
    <property type="term" value="P:proteolysis"/>
    <property type="evidence" value="ECO:0007669"/>
    <property type="project" value="UniProtKB-KW"/>
</dbReference>
<keyword evidence="2" id="KW-0645">Protease</keyword>
<dbReference type="Gene3D" id="3.90.1720.10">
    <property type="entry name" value="endopeptidase domain like (from Nostoc punctiforme)"/>
    <property type="match status" value="1"/>
</dbReference>
<name>A0A420V9X6_9ACTN</name>
<gene>
    <name evidence="9" type="ORF">SFRA_002765</name>
</gene>
<evidence type="ECO:0000256" key="1">
    <source>
        <dbReference type="ARBA" id="ARBA00007074"/>
    </source>
</evidence>
<evidence type="ECO:0000256" key="7">
    <source>
        <dbReference type="SAM" id="SignalP"/>
    </source>
</evidence>
<keyword evidence="5" id="KW-0175">Coiled coil</keyword>
<comment type="similarity">
    <text evidence="1">Belongs to the peptidase C40 family.</text>
</comment>
<dbReference type="EMBL" id="JNAD02000001">
    <property type="protein sequence ID" value="RKM99137.1"/>
    <property type="molecule type" value="Genomic_DNA"/>
</dbReference>
<dbReference type="GO" id="GO:0008234">
    <property type="term" value="F:cysteine-type peptidase activity"/>
    <property type="evidence" value="ECO:0007669"/>
    <property type="project" value="UniProtKB-KW"/>
</dbReference>
<dbReference type="Pfam" id="PF00877">
    <property type="entry name" value="NLPC_P60"/>
    <property type="match status" value="1"/>
</dbReference>
<feature type="signal peptide" evidence="7">
    <location>
        <begin position="1"/>
        <end position="39"/>
    </location>
</feature>
<evidence type="ECO:0000256" key="6">
    <source>
        <dbReference type="SAM" id="MobiDB-lite"/>
    </source>
</evidence>
<accession>A0A420V9X6</accession>
<dbReference type="InterPro" id="IPR038765">
    <property type="entry name" value="Papain-like_cys_pep_sf"/>
</dbReference>
<reference evidence="9 10" key="1">
    <citation type="journal article" date="2014" name="Genome Announc.">
        <title>Draft Genome Sequence of Streptomyces fradiae ATCC 19609, a Strain Highly Sensitive to Antibiotics.</title>
        <authorList>
            <person name="Bekker O.B."/>
            <person name="Klimina K.M."/>
            <person name="Vatlin A.A."/>
            <person name="Zakharevich N.V."/>
            <person name="Kasianov A.S."/>
            <person name="Danilenko V.N."/>
        </authorList>
    </citation>
    <scope>NUCLEOTIDE SEQUENCE [LARGE SCALE GENOMIC DNA]</scope>
    <source>
        <strain evidence="9 10">ATCC 19609</strain>
    </source>
</reference>
<evidence type="ECO:0000256" key="3">
    <source>
        <dbReference type="ARBA" id="ARBA00022801"/>
    </source>
</evidence>
<dbReference type="OrthoDB" id="5177647at2"/>
<dbReference type="RefSeq" id="WP_043470629.1">
    <property type="nucleotide sequence ID" value="NZ_CP134822.1"/>
</dbReference>
<keyword evidence="4" id="KW-0788">Thiol protease</keyword>
<dbReference type="Proteomes" id="UP000028058">
    <property type="component" value="Unassembled WGS sequence"/>
</dbReference>
<protein>
    <recommendedName>
        <fullName evidence="8">NlpC/P60 domain-containing protein</fullName>
    </recommendedName>
</protein>
<feature type="region of interest" description="Disordered" evidence="6">
    <location>
        <begin position="199"/>
        <end position="225"/>
    </location>
</feature>
<dbReference type="SUPFAM" id="SSF54001">
    <property type="entry name" value="Cysteine proteinases"/>
    <property type="match status" value="1"/>
</dbReference>
<evidence type="ECO:0000256" key="2">
    <source>
        <dbReference type="ARBA" id="ARBA00022670"/>
    </source>
</evidence>
<evidence type="ECO:0000313" key="10">
    <source>
        <dbReference type="Proteomes" id="UP000028058"/>
    </source>
</evidence>
<organism evidence="9 10">
    <name type="scientific">Streptomyces xinghaiensis</name>
    <dbReference type="NCBI Taxonomy" id="1038928"/>
    <lineage>
        <taxon>Bacteria</taxon>
        <taxon>Bacillati</taxon>
        <taxon>Actinomycetota</taxon>
        <taxon>Actinomycetes</taxon>
        <taxon>Kitasatosporales</taxon>
        <taxon>Streptomycetaceae</taxon>
        <taxon>Streptomyces</taxon>
    </lineage>
</organism>
<dbReference type="PROSITE" id="PS51935">
    <property type="entry name" value="NLPC_P60"/>
    <property type="match status" value="1"/>
</dbReference>
<dbReference type="InterPro" id="IPR000064">
    <property type="entry name" value="NLP_P60_dom"/>
</dbReference>
<dbReference type="PANTHER" id="PTHR47359">
    <property type="entry name" value="PEPTIDOGLYCAN DL-ENDOPEPTIDASE CWLO"/>
    <property type="match status" value="1"/>
</dbReference>
<evidence type="ECO:0000313" key="9">
    <source>
        <dbReference type="EMBL" id="RKM99137.1"/>
    </source>
</evidence>
<evidence type="ECO:0000256" key="4">
    <source>
        <dbReference type="ARBA" id="ARBA00022807"/>
    </source>
</evidence>